<evidence type="ECO:0000259" key="1">
    <source>
        <dbReference type="Pfam" id="PF09995"/>
    </source>
</evidence>
<dbReference type="RefSeq" id="WP_095659448.1">
    <property type="nucleotide sequence ID" value="NZ_CP019688.1"/>
</dbReference>
<dbReference type="PANTHER" id="PTHR37539:SF1">
    <property type="entry name" value="ER-BOUND OXYGENASE MPAB_MPAB'_RUBBER OXYGENASE CATALYTIC DOMAIN-CONTAINING PROTEIN"/>
    <property type="match status" value="1"/>
</dbReference>
<dbReference type="PANTHER" id="PTHR37539">
    <property type="entry name" value="SECRETED PROTEIN-RELATED"/>
    <property type="match status" value="1"/>
</dbReference>
<keyword evidence="3" id="KW-1185">Reference proteome</keyword>
<protein>
    <recommendedName>
        <fullName evidence="1">ER-bound oxygenase mpaB/mpaB'/Rubber oxygenase catalytic domain-containing protein</fullName>
    </recommendedName>
</protein>
<dbReference type="Pfam" id="PF09995">
    <property type="entry name" value="MPAB_Lcp_cat"/>
    <property type="match status" value="1"/>
</dbReference>
<organism evidence="2 3">
    <name type="scientific">Corynebacterium glaucum</name>
    <dbReference type="NCBI Taxonomy" id="187491"/>
    <lineage>
        <taxon>Bacteria</taxon>
        <taxon>Bacillati</taxon>
        <taxon>Actinomycetota</taxon>
        <taxon>Actinomycetes</taxon>
        <taxon>Mycobacteriales</taxon>
        <taxon>Corynebacteriaceae</taxon>
        <taxon>Corynebacterium</taxon>
    </lineage>
</organism>
<dbReference type="OrthoDB" id="7614910at2"/>
<name>A0A1Q2HUX3_9CORY</name>
<dbReference type="EMBL" id="CP019688">
    <property type="protein sequence ID" value="AQQ14632.1"/>
    <property type="molecule type" value="Genomic_DNA"/>
</dbReference>
<gene>
    <name evidence="2" type="ORF">CGLAU_03240</name>
</gene>
<sequence length="408" mass="45731">MTQTFTENPLAADHYDRTGWPVSRGSREEFVAKFGEDRAQRFEQAYWAMDPIADALYTSGNKSKDVMPNLRDALARGKADENTLPEVAALIDDMNAALENVDWERLERGQKAALSVPVLAQNLSLGPGALIHTYSAPSIADILVNTGELTEGAVHRLAYTTNWIYSVYLKDELKPGGTSYIHTGMVRAMHAHVRRVQTKLGLDYSEWGAPISEFDMFRTWFDFTYIAFTYCRNLGYRMSVEEEQDLFYLWQVVGLMLGIPGDLLAPETDIDASQETIDAIHFVDGEPNDASRALVDALFSGFVTNVKALLPFPDESIYDWMYAATRIMHGDEVADKYNVPHAVSRPFTELAVPQVQAGYDLLRANPEALEKEVQQNHQILLDALTHETSYMGQDEGIKMNDGEFRPGA</sequence>
<dbReference type="AlphaFoldDB" id="A0A1Q2HUX3"/>
<accession>A0A1Q2HUX3</accession>
<dbReference type="GO" id="GO:0016491">
    <property type="term" value="F:oxidoreductase activity"/>
    <property type="evidence" value="ECO:0007669"/>
    <property type="project" value="InterPro"/>
</dbReference>
<evidence type="ECO:0000313" key="3">
    <source>
        <dbReference type="Proteomes" id="UP000217209"/>
    </source>
</evidence>
<dbReference type="Proteomes" id="UP000217209">
    <property type="component" value="Chromosome"/>
</dbReference>
<feature type="domain" description="ER-bound oxygenase mpaB/mpaB'/Rubber oxygenase catalytic" evidence="1">
    <location>
        <begin position="128"/>
        <end position="344"/>
    </location>
</feature>
<reference evidence="2 3" key="1">
    <citation type="submission" date="2016-12" db="EMBL/GenBank/DDBJ databases">
        <authorList>
            <person name="Song W.-J."/>
            <person name="Kurnit D.M."/>
        </authorList>
    </citation>
    <scope>NUCLEOTIDE SEQUENCE [LARGE SCALE GENOMIC DNA]</scope>
    <source>
        <strain evidence="2 3">DSM 30827</strain>
    </source>
</reference>
<dbReference type="InterPro" id="IPR037473">
    <property type="entry name" value="Lcp-like"/>
</dbReference>
<evidence type="ECO:0000313" key="2">
    <source>
        <dbReference type="EMBL" id="AQQ14632.1"/>
    </source>
</evidence>
<dbReference type="InterPro" id="IPR018713">
    <property type="entry name" value="MPAB/Lcp_cat_dom"/>
</dbReference>
<proteinExistence type="predicted"/>
<dbReference type="KEGG" id="cgv:CGLAU_03240"/>